<name>A0A2P5DFN1_PARAD</name>
<accession>A0A2P5DFN1</accession>
<organism evidence="1 2">
    <name type="scientific">Parasponia andersonii</name>
    <name type="common">Sponia andersonii</name>
    <dbReference type="NCBI Taxonomy" id="3476"/>
    <lineage>
        <taxon>Eukaryota</taxon>
        <taxon>Viridiplantae</taxon>
        <taxon>Streptophyta</taxon>
        <taxon>Embryophyta</taxon>
        <taxon>Tracheophyta</taxon>
        <taxon>Spermatophyta</taxon>
        <taxon>Magnoliopsida</taxon>
        <taxon>eudicotyledons</taxon>
        <taxon>Gunneridae</taxon>
        <taxon>Pentapetalae</taxon>
        <taxon>rosids</taxon>
        <taxon>fabids</taxon>
        <taxon>Rosales</taxon>
        <taxon>Cannabaceae</taxon>
        <taxon>Parasponia</taxon>
    </lineage>
</organism>
<dbReference type="Proteomes" id="UP000237105">
    <property type="component" value="Unassembled WGS sequence"/>
</dbReference>
<dbReference type="OrthoDB" id="10480195at2759"/>
<feature type="non-terminal residue" evidence="1">
    <location>
        <position position="1"/>
    </location>
</feature>
<gene>
    <name evidence="1" type="ORF">PanWU01x14_069120</name>
</gene>
<proteinExistence type="predicted"/>
<reference evidence="2" key="1">
    <citation type="submission" date="2016-06" db="EMBL/GenBank/DDBJ databases">
        <title>Parallel loss of symbiosis genes in relatives of nitrogen-fixing non-legume Parasponia.</title>
        <authorList>
            <person name="Van Velzen R."/>
            <person name="Holmer R."/>
            <person name="Bu F."/>
            <person name="Rutten L."/>
            <person name="Van Zeijl A."/>
            <person name="Liu W."/>
            <person name="Santuari L."/>
            <person name="Cao Q."/>
            <person name="Sharma T."/>
            <person name="Shen D."/>
            <person name="Roswanjaya Y."/>
            <person name="Wardhani T."/>
            <person name="Kalhor M.S."/>
            <person name="Jansen J."/>
            <person name="Van den Hoogen J."/>
            <person name="Gungor B."/>
            <person name="Hartog M."/>
            <person name="Hontelez J."/>
            <person name="Verver J."/>
            <person name="Yang W.-C."/>
            <person name="Schijlen E."/>
            <person name="Repin R."/>
            <person name="Schilthuizen M."/>
            <person name="Schranz E."/>
            <person name="Heidstra R."/>
            <person name="Miyata K."/>
            <person name="Fedorova E."/>
            <person name="Kohlen W."/>
            <person name="Bisseling T."/>
            <person name="Smit S."/>
            <person name="Geurts R."/>
        </authorList>
    </citation>
    <scope>NUCLEOTIDE SEQUENCE [LARGE SCALE GENOMIC DNA]</scope>
    <source>
        <strain evidence="2">cv. WU1-14</strain>
    </source>
</reference>
<protein>
    <submittedName>
        <fullName evidence="1">Uncharacterized protein</fullName>
    </submittedName>
</protein>
<dbReference type="AlphaFoldDB" id="A0A2P5DFN1"/>
<evidence type="ECO:0000313" key="1">
    <source>
        <dbReference type="EMBL" id="PON72070.1"/>
    </source>
</evidence>
<dbReference type="EMBL" id="JXTB01000041">
    <property type="protein sequence ID" value="PON72070.1"/>
    <property type="molecule type" value="Genomic_DNA"/>
</dbReference>
<keyword evidence="2" id="KW-1185">Reference proteome</keyword>
<sequence>LCPKFQNKEWLLKPVAPLEVPPLLFEVVELKSRKLYICPTFCRRCKRFMDVEMPYIAPPDPHHLLEEEKLHCETSVDIIDIKLNMSERTYDLHYRMIDVSVTKVHTSPLL</sequence>
<comment type="caution">
    <text evidence="1">The sequence shown here is derived from an EMBL/GenBank/DDBJ whole genome shotgun (WGS) entry which is preliminary data.</text>
</comment>
<evidence type="ECO:0000313" key="2">
    <source>
        <dbReference type="Proteomes" id="UP000237105"/>
    </source>
</evidence>